<evidence type="ECO:0000256" key="1">
    <source>
        <dbReference type="SAM" id="MobiDB-lite"/>
    </source>
</evidence>
<dbReference type="EMBL" id="CADCXU010030636">
    <property type="protein sequence ID" value="CAB0016963.1"/>
    <property type="molecule type" value="Genomic_DNA"/>
</dbReference>
<sequence>MSSINKELINWRRFWNLSRLPLTSFAVGQVIPRDFLLALSILDEHFRRYRHHQEQSSLEGRRDDQMSDVPIQRVELQRSPIYVRKKADPVSGRSGRQSQPEMASHSRHSTFPPILTPTVLLSLPNRNSGTIARIERTLPRRFPVSLKEAPCPSRGRTLSLARKLAIAPSDGLYRSLGRSLSLSRTLPIASKDAPVKAPYRSSRLSRGRCLSLPRTLPIAPSDAPYRSLRRSQSLPWRLKPLLKTSVFCEVEKCWGEEISGVSSQKGNDARGASTTQIVSQAMEWRLQCQGWNRLFTPTLLCTTIMAPWWIKILESLDPTLRSHRCHRLLYLYDISLGNVGLEDRSIEGRIHPKPVSNKSNSYWAE</sequence>
<keyword evidence="3" id="KW-1185">Reference proteome</keyword>
<dbReference type="AlphaFoldDB" id="A0A6H5HIV7"/>
<gene>
    <name evidence="2" type="ORF">NTEN_LOCUS21080</name>
</gene>
<evidence type="ECO:0000313" key="2">
    <source>
        <dbReference type="EMBL" id="CAB0016963.1"/>
    </source>
</evidence>
<evidence type="ECO:0000313" key="3">
    <source>
        <dbReference type="Proteomes" id="UP000479000"/>
    </source>
</evidence>
<organism evidence="2 3">
    <name type="scientific">Nesidiocoris tenuis</name>
    <dbReference type="NCBI Taxonomy" id="355587"/>
    <lineage>
        <taxon>Eukaryota</taxon>
        <taxon>Metazoa</taxon>
        <taxon>Ecdysozoa</taxon>
        <taxon>Arthropoda</taxon>
        <taxon>Hexapoda</taxon>
        <taxon>Insecta</taxon>
        <taxon>Pterygota</taxon>
        <taxon>Neoptera</taxon>
        <taxon>Paraneoptera</taxon>
        <taxon>Hemiptera</taxon>
        <taxon>Heteroptera</taxon>
        <taxon>Panheteroptera</taxon>
        <taxon>Cimicomorpha</taxon>
        <taxon>Miridae</taxon>
        <taxon>Dicyphina</taxon>
        <taxon>Nesidiocoris</taxon>
    </lineage>
</organism>
<protein>
    <submittedName>
        <fullName evidence="2">Uncharacterized protein</fullName>
    </submittedName>
</protein>
<feature type="region of interest" description="Disordered" evidence="1">
    <location>
        <begin position="85"/>
        <end position="111"/>
    </location>
</feature>
<name>A0A6H5HIV7_9HEMI</name>
<dbReference type="Proteomes" id="UP000479000">
    <property type="component" value="Unassembled WGS sequence"/>
</dbReference>
<accession>A0A6H5HIV7</accession>
<proteinExistence type="predicted"/>
<reference evidence="2 3" key="1">
    <citation type="submission" date="2020-02" db="EMBL/GenBank/DDBJ databases">
        <authorList>
            <person name="Ferguson B K."/>
        </authorList>
    </citation>
    <scope>NUCLEOTIDE SEQUENCE [LARGE SCALE GENOMIC DNA]</scope>
</reference>